<proteinExistence type="predicted"/>
<dbReference type="OrthoDB" id="669978at2"/>
<dbReference type="Proteomes" id="UP000094008">
    <property type="component" value="Unassembled WGS sequence"/>
</dbReference>
<protein>
    <submittedName>
        <fullName evidence="1">Uncharacterized protein</fullName>
    </submittedName>
</protein>
<dbReference type="RefSeq" id="WP_064880350.1">
    <property type="nucleotide sequence ID" value="NZ_LZSY01000053.1"/>
</dbReference>
<accession>A0A1A0WBM7</accession>
<organism evidence="1 2">
    <name type="scientific">Mycolicibacterium peregrinum</name>
    <name type="common">Mycobacterium peregrinum</name>
    <dbReference type="NCBI Taxonomy" id="43304"/>
    <lineage>
        <taxon>Bacteria</taxon>
        <taxon>Bacillati</taxon>
        <taxon>Actinomycetota</taxon>
        <taxon>Actinomycetes</taxon>
        <taxon>Mycobacteriales</taxon>
        <taxon>Mycobacteriaceae</taxon>
        <taxon>Mycolicibacterium</taxon>
    </lineage>
</organism>
<reference evidence="2" key="1">
    <citation type="submission" date="2016-06" db="EMBL/GenBank/DDBJ databases">
        <authorList>
            <person name="Sutton G."/>
            <person name="Brinkac L."/>
            <person name="Sanka R."/>
            <person name="Adams M."/>
            <person name="Lau E."/>
            <person name="Mehaffy C."/>
            <person name="Tameris M."/>
            <person name="Hatherill M."/>
            <person name="Hanekom W."/>
            <person name="Mahomed H."/>
            <person name="Mcshane H."/>
        </authorList>
    </citation>
    <scope>NUCLEOTIDE SEQUENCE [LARGE SCALE GENOMIC DNA]</scope>
    <source>
        <strain evidence="2">852002-10433_SCH5171157</strain>
    </source>
</reference>
<gene>
    <name evidence="1" type="ORF">A5779_19875</name>
</gene>
<evidence type="ECO:0000313" key="1">
    <source>
        <dbReference type="EMBL" id="OBB94440.1"/>
    </source>
</evidence>
<evidence type="ECO:0000313" key="2">
    <source>
        <dbReference type="Proteomes" id="UP000094008"/>
    </source>
</evidence>
<dbReference type="EMBL" id="LZSY01000053">
    <property type="protein sequence ID" value="OBB94440.1"/>
    <property type="molecule type" value="Genomic_DNA"/>
</dbReference>
<dbReference type="AlphaFoldDB" id="A0A1A0WBM7"/>
<comment type="caution">
    <text evidence="1">The sequence shown here is derived from an EMBL/GenBank/DDBJ whole genome shotgun (WGS) entry which is preliminary data.</text>
</comment>
<sequence>MSKIAPALTELHRSEQSLARDLHAIAARHHADQDIAHLAEDLAHWSEEHVHALAEHGRHYGLHLSDHCRQHPMTHRIQQGLSTALRRHPEPALVLLADLRSVHRDAAGVSLDWELLAQGAQATKDDELLELTKRCHPQTLRQMRWANAMLKELSPQALSG</sequence>
<name>A0A1A0WBM7_MYCPR</name>